<dbReference type="InParanoid" id="A0A316YM34"/>
<dbReference type="Proteomes" id="UP000245768">
    <property type="component" value="Unassembled WGS sequence"/>
</dbReference>
<evidence type="ECO:0000313" key="2">
    <source>
        <dbReference type="Proteomes" id="UP000245768"/>
    </source>
</evidence>
<dbReference type="AlphaFoldDB" id="A0A316YM34"/>
<evidence type="ECO:0000313" key="1">
    <source>
        <dbReference type="EMBL" id="PWN89718.1"/>
    </source>
</evidence>
<dbReference type="EMBL" id="KZ819637">
    <property type="protein sequence ID" value="PWN89718.1"/>
    <property type="molecule type" value="Genomic_DNA"/>
</dbReference>
<reference evidence="1 2" key="1">
    <citation type="journal article" date="2018" name="Mol. Biol. Evol.">
        <title>Broad Genomic Sampling Reveals a Smut Pathogenic Ancestry of the Fungal Clade Ustilaginomycotina.</title>
        <authorList>
            <person name="Kijpornyongpan T."/>
            <person name="Mondo S.J."/>
            <person name="Barry K."/>
            <person name="Sandor L."/>
            <person name="Lee J."/>
            <person name="Lipzen A."/>
            <person name="Pangilinan J."/>
            <person name="LaButti K."/>
            <person name="Hainaut M."/>
            <person name="Henrissat B."/>
            <person name="Grigoriev I.V."/>
            <person name="Spatafora J.W."/>
            <person name="Aime M.C."/>
        </authorList>
    </citation>
    <scope>NUCLEOTIDE SEQUENCE [LARGE SCALE GENOMIC DNA]</scope>
    <source>
        <strain evidence="1 2">MCA 4198</strain>
    </source>
</reference>
<dbReference type="GeneID" id="37040023"/>
<organism evidence="1 2">
    <name type="scientific">Acaromyces ingoldii</name>
    <dbReference type="NCBI Taxonomy" id="215250"/>
    <lineage>
        <taxon>Eukaryota</taxon>
        <taxon>Fungi</taxon>
        <taxon>Dikarya</taxon>
        <taxon>Basidiomycota</taxon>
        <taxon>Ustilaginomycotina</taxon>
        <taxon>Exobasidiomycetes</taxon>
        <taxon>Exobasidiales</taxon>
        <taxon>Cryptobasidiaceae</taxon>
        <taxon>Acaromyces</taxon>
    </lineage>
</organism>
<keyword evidence="2" id="KW-1185">Reference proteome</keyword>
<accession>A0A316YM34</accession>
<gene>
    <name evidence="1" type="ORF">FA10DRAFT_152196</name>
</gene>
<protein>
    <submittedName>
        <fullName evidence="1">Uncharacterized protein</fullName>
    </submittedName>
</protein>
<sequence length="97" mass="10595">MRATQSSSLSRVHYWRPRVAPQGDLGADGAHLHAAVHGGVRCGDCFALVFLYSVLVTGRITAKAPTTRGMCRAHADVAWVCLPRKHARQQVSVLNFQ</sequence>
<proteinExistence type="predicted"/>
<name>A0A316YM34_9BASI</name>
<dbReference type="RefSeq" id="XP_025376916.1">
    <property type="nucleotide sequence ID" value="XM_025518107.1"/>
</dbReference>